<dbReference type="AlphaFoldDB" id="C5P2D4"/>
<evidence type="ECO:0000313" key="2">
    <source>
        <dbReference type="Proteomes" id="UP000009084"/>
    </source>
</evidence>
<organism evidence="1 2">
    <name type="scientific">Coccidioides posadasii (strain C735)</name>
    <name type="common">Valley fever fungus</name>
    <dbReference type="NCBI Taxonomy" id="222929"/>
    <lineage>
        <taxon>Eukaryota</taxon>
        <taxon>Fungi</taxon>
        <taxon>Dikarya</taxon>
        <taxon>Ascomycota</taxon>
        <taxon>Pezizomycotina</taxon>
        <taxon>Eurotiomycetes</taxon>
        <taxon>Eurotiomycetidae</taxon>
        <taxon>Onygenales</taxon>
        <taxon>Onygenaceae</taxon>
        <taxon>Coccidioides</taxon>
    </lineage>
</organism>
<gene>
    <name evidence="1" type="ORF">CPC735_037430</name>
</gene>
<reference evidence="1 2" key="1">
    <citation type="journal article" date="2009" name="Genome Res.">
        <title>Comparative genomic analyses of the human fungal pathogens Coccidioides and their relatives.</title>
        <authorList>
            <person name="Sharpton T.J."/>
            <person name="Stajich J.E."/>
            <person name="Rounsley S.D."/>
            <person name="Gardner M.J."/>
            <person name="Wortman J.R."/>
            <person name="Jordar V.S."/>
            <person name="Maiti R."/>
            <person name="Kodira C.D."/>
            <person name="Neafsey D.E."/>
            <person name="Zeng Q."/>
            <person name="Hung C.-Y."/>
            <person name="McMahan C."/>
            <person name="Muszewska A."/>
            <person name="Grynberg M."/>
            <person name="Mandel M.A."/>
            <person name="Kellner E.M."/>
            <person name="Barker B.M."/>
            <person name="Galgiani J.N."/>
            <person name="Orbach M.J."/>
            <person name="Kirkland T.N."/>
            <person name="Cole G.T."/>
            <person name="Henn M.R."/>
            <person name="Birren B.W."/>
            <person name="Taylor J.W."/>
        </authorList>
    </citation>
    <scope>NUCLEOTIDE SEQUENCE [LARGE SCALE GENOMIC DNA]</scope>
    <source>
        <strain evidence="2">C735</strain>
    </source>
</reference>
<dbReference type="VEuPathDB" id="FungiDB:CPC735_037430"/>
<proteinExistence type="predicted"/>
<sequence>MVMIWRGRCVFQEGQLLGRYCSRGPLSRENYHDVPCEDIQGRIWLFWVQVRIMSVAAHGGYDVQNMIKLVQWKSITQTPLQKPAFAWAHCVLNFSGLFHSF</sequence>
<name>C5P2D4_COCP7</name>
<dbReference type="Proteomes" id="UP000009084">
    <property type="component" value="Unassembled WGS sequence"/>
</dbReference>
<evidence type="ECO:0000313" key="1">
    <source>
        <dbReference type="EMBL" id="EER29037.1"/>
    </source>
</evidence>
<protein>
    <submittedName>
        <fullName evidence="1">Uncharacterized protein</fullName>
    </submittedName>
</protein>
<dbReference type="EMBL" id="ACFW01000012">
    <property type="protein sequence ID" value="EER29037.1"/>
    <property type="molecule type" value="Genomic_DNA"/>
</dbReference>
<comment type="caution">
    <text evidence="1">The sequence shown here is derived from an EMBL/GenBank/DDBJ whole genome shotgun (WGS) entry which is preliminary data.</text>
</comment>
<dbReference type="HOGENOM" id="CLU_2291417_0_0_1"/>
<accession>C5P2D4</accession>